<gene>
    <name evidence="2" type="ORF">AXG55_00520</name>
</gene>
<proteinExistence type="predicted"/>
<keyword evidence="3" id="KW-1185">Reference proteome</keyword>
<keyword evidence="1" id="KW-0812">Transmembrane</keyword>
<accession>A0A1L4CX25</accession>
<organism evidence="2 3">
    <name type="scientific">Silvanigrella aquatica</name>
    <dbReference type="NCBI Taxonomy" id="1915309"/>
    <lineage>
        <taxon>Bacteria</taxon>
        <taxon>Pseudomonadati</taxon>
        <taxon>Bdellovibrionota</taxon>
        <taxon>Oligoflexia</taxon>
        <taxon>Silvanigrellales</taxon>
        <taxon>Silvanigrellaceae</taxon>
        <taxon>Silvanigrella</taxon>
    </lineage>
</organism>
<evidence type="ECO:0008006" key="4">
    <source>
        <dbReference type="Google" id="ProtNLM"/>
    </source>
</evidence>
<feature type="transmembrane region" description="Helical" evidence="1">
    <location>
        <begin position="20"/>
        <end position="38"/>
    </location>
</feature>
<reference evidence="2 3" key="1">
    <citation type="submission" date="2016-10" db="EMBL/GenBank/DDBJ databases">
        <title>Silvanigrella aquatica sp. nov., isolated from a freshwater lake located in the Black Forest, Germany, description of Silvanigrellaceae fam. nov., Silvanigrellales ord. nov., reclassification of the order Bdellovibrionales in the class Oligoflexia, reclassification of the families Bacteriovoracaceae and Halobacteriovoraceae in the new order Bacteriovoracales ord. nov., and reclassification of the family Pseudobacteriovoracaceae in the order Oligoflexiales.</title>
        <authorList>
            <person name="Hahn M.W."/>
            <person name="Schmidt J."/>
            <person name="Koll U."/>
            <person name="Rohde M."/>
            <person name="Verbag S."/>
            <person name="Pitt A."/>
            <person name="Nakai R."/>
            <person name="Naganuma T."/>
            <person name="Lang E."/>
        </authorList>
    </citation>
    <scope>NUCLEOTIDE SEQUENCE [LARGE SCALE GENOMIC DNA]</scope>
    <source>
        <strain evidence="2 3">MWH-Nonnen-W8red</strain>
    </source>
</reference>
<dbReference type="Gene3D" id="3.40.190.10">
    <property type="entry name" value="Periplasmic binding protein-like II"/>
    <property type="match status" value="1"/>
</dbReference>
<dbReference type="KEGG" id="saqi:AXG55_00520"/>
<dbReference type="AlphaFoldDB" id="A0A1L4CX25"/>
<keyword evidence="1" id="KW-0472">Membrane</keyword>
<sequence>MICYSIFRNSYEKNNNFVMFFFKIYAFASVNIISWWGYIDYELISQLSLECKSKISYDEYYSIKDFLRRYKKHNYSIIIFPAQIYNLISQEINDKGINLNDIRNEYHPEILNLFNRQVYTKNVAIYSLGITGFIYNPLHIHIDRNDEVKNIFQNAKDKKIAVIDDPIESLHLISQSTENGNDFEVEKNFNNLIKGTKYLITNDTIKIVKDKNFAFAYSWVGTSLKRMSENPHLKFTSIPKLSYISADFIATLDKNKDTECVAKKLASKEFLDPVLTRTFYFSPYGIPEKIQDKKYLSEYEDFIDNHHLLKWLPVLKKEDYQKKINLWEKIKIDMSNKI</sequence>
<keyword evidence="1" id="KW-1133">Transmembrane helix</keyword>
<dbReference type="SUPFAM" id="SSF53850">
    <property type="entry name" value="Periplasmic binding protein-like II"/>
    <property type="match status" value="1"/>
</dbReference>
<evidence type="ECO:0000256" key="1">
    <source>
        <dbReference type="SAM" id="Phobius"/>
    </source>
</evidence>
<evidence type="ECO:0000313" key="2">
    <source>
        <dbReference type="EMBL" id="APJ02497.1"/>
    </source>
</evidence>
<dbReference type="Proteomes" id="UP000184731">
    <property type="component" value="Chromosome"/>
</dbReference>
<dbReference type="EMBL" id="CP017834">
    <property type="protein sequence ID" value="APJ02497.1"/>
    <property type="molecule type" value="Genomic_DNA"/>
</dbReference>
<dbReference type="STRING" id="1915309.AXG55_00520"/>
<evidence type="ECO:0000313" key="3">
    <source>
        <dbReference type="Proteomes" id="UP000184731"/>
    </source>
</evidence>
<protein>
    <recommendedName>
        <fullName evidence="4">Spermidine/putrescine ABC transporter substrate-binding protein</fullName>
    </recommendedName>
</protein>
<name>A0A1L4CX25_9BACT</name>